<evidence type="ECO:0000313" key="2">
    <source>
        <dbReference type="EMBL" id="KAJ1163542.1"/>
    </source>
</evidence>
<keyword evidence="3" id="KW-1185">Reference proteome</keyword>
<sequence length="129" mass="14111">MLPQAVVRLTRMSGKKGCAVAEMTRDVSVPVVGGRPQGKQKKEVRLTRMSGKKGCAVAEMTRDVSVPIVGGRPQGKQKKESATKWKIKRGTKRYINTNSVPSSSSTSPKHCQVCPKKQIVIVSESVRYN</sequence>
<proteinExistence type="predicted"/>
<comment type="caution">
    <text evidence="2">The sequence shown here is derived from an EMBL/GenBank/DDBJ whole genome shotgun (WGS) entry which is preliminary data.</text>
</comment>
<accession>A0AAV7SHI6</accession>
<reference evidence="2" key="1">
    <citation type="journal article" date="2022" name="bioRxiv">
        <title>Sequencing and chromosome-scale assembly of the giantPleurodeles waltlgenome.</title>
        <authorList>
            <person name="Brown T."/>
            <person name="Elewa A."/>
            <person name="Iarovenko S."/>
            <person name="Subramanian E."/>
            <person name="Araus A.J."/>
            <person name="Petzold A."/>
            <person name="Susuki M."/>
            <person name="Suzuki K.-i.T."/>
            <person name="Hayashi T."/>
            <person name="Toyoda A."/>
            <person name="Oliveira C."/>
            <person name="Osipova E."/>
            <person name="Leigh N.D."/>
            <person name="Simon A."/>
            <person name="Yun M.H."/>
        </authorList>
    </citation>
    <scope>NUCLEOTIDE SEQUENCE</scope>
    <source>
        <strain evidence="2">20211129_DDA</strain>
        <tissue evidence="2">Liver</tissue>
    </source>
</reference>
<name>A0AAV7SHI6_PLEWA</name>
<evidence type="ECO:0000313" key="3">
    <source>
        <dbReference type="Proteomes" id="UP001066276"/>
    </source>
</evidence>
<dbReference type="Proteomes" id="UP001066276">
    <property type="component" value="Chromosome 4_2"/>
</dbReference>
<gene>
    <name evidence="2" type="ORF">NDU88_004000</name>
</gene>
<evidence type="ECO:0000256" key="1">
    <source>
        <dbReference type="SAM" id="MobiDB-lite"/>
    </source>
</evidence>
<organism evidence="2 3">
    <name type="scientific">Pleurodeles waltl</name>
    <name type="common">Iberian ribbed newt</name>
    <dbReference type="NCBI Taxonomy" id="8319"/>
    <lineage>
        <taxon>Eukaryota</taxon>
        <taxon>Metazoa</taxon>
        <taxon>Chordata</taxon>
        <taxon>Craniata</taxon>
        <taxon>Vertebrata</taxon>
        <taxon>Euteleostomi</taxon>
        <taxon>Amphibia</taxon>
        <taxon>Batrachia</taxon>
        <taxon>Caudata</taxon>
        <taxon>Salamandroidea</taxon>
        <taxon>Salamandridae</taxon>
        <taxon>Pleurodelinae</taxon>
        <taxon>Pleurodeles</taxon>
    </lineage>
</organism>
<dbReference type="AlphaFoldDB" id="A0AAV7SHI6"/>
<protein>
    <submittedName>
        <fullName evidence="2">Uncharacterized protein</fullName>
    </submittedName>
</protein>
<dbReference type="EMBL" id="JANPWB010000008">
    <property type="protein sequence ID" value="KAJ1163542.1"/>
    <property type="molecule type" value="Genomic_DNA"/>
</dbReference>
<feature type="region of interest" description="Disordered" evidence="1">
    <location>
        <begin position="31"/>
        <end position="52"/>
    </location>
</feature>